<comment type="caution">
    <text evidence="2">The sequence shown here is derived from an EMBL/GenBank/DDBJ whole genome shotgun (WGS) entry which is preliminary data.</text>
</comment>
<evidence type="ECO:0000259" key="1">
    <source>
        <dbReference type="PROSITE" id="PS51462"/>
    </source>
</evidence>
<evidence type="ECO:0000313" key="2">
    <source>
        <dbReference type="EMBL" id="KAF3040703.1"/>
    </source>
</evidence>
<proteinExistence type="predicted"/>
<dbReference type="InterPro" id="IPR000086">
    <property type="entry name" value="NUDIX_hydrolase_dom"/>
</dbReference>
<dbReference type="OrthoDB" id="10259236at2759"/>
<feature type="domain" description="Nudix hydrolase" evidence="1">
    <location>
        <begin position="23"/>
        <end position="195"/>
    </location>
</feature>
<sequence>MPRTAEPPQSSATAVAAQFPGEDFVVGGGVAIFHIASQRVVICSAPHHGRKYYFLPKGRRDAGEDSRTGAEREGFEEVHMLFIPIERSLERTELTSHQSGYRNRLLPLPTVHRQPQAHPRVASPPLTAEPIWMQLMPLGYRNIQYVLYWYIAETLSPDLEEELDTEVGGAYKPPPAWPPGLTLRERIELEPEGYEPRHHEGTGVDEEEATYESHLVSVEEAVRKLGGRGSVMADVVMRGWKGIQDRFAMEETHEAMTHSPEAMH</sequence>
<reference evidence="2" key="1">
    <citation type="submission" date="2019-04" db="EMBL/GenBank/DDBJ databases">
        <title>Sequencing of skin fungus with MAO and IRED activity.</title>
        <authorList>
            <person name="Marsaioli A.J."/>
            <person name="Bonatto J.M.C."/>
            <person name="Reis Junior O."/>
        </authorList>
    </citation>
    <scope>NUCLEOTIDE SEQUENCE</scope>
    <source>
        <strain evidence="2">28M1</strain>
    </source>
</reference>
<dbReference type="PROSITE" id="PS51462">
    <property type="entry name" value="NUDIX"/>
    <property type="match status" value="1"/>
</dbReference>
<keyword evidence="3" id="KW-1185">Reference proteome</keyword>
<dbReference type="EMBL" id="SWKV01000024">
    <property type="protein sequence ID" value="KAF3040703.1"/>
    <property type="molecule type" value="Genomic_DNA"/>
</dbReference>
<dbReference type="Proteomes" id="UP000758155">
    <property type="component" value="Unassembled WGS sequence"/>
</dbReference>
<dbReference type="InterPro" id="IPR015797">
    <property type="entry name" value="NUDIX_hydrolase-like_dom_sf"/>
</dbReference>
<gene>
    <name evidence="2" type="ORF">E8E12_006060</name>
</gene>
<dbReference type="CDD" id="cd02883">
    <property type="entry name" value="NUDIX_Hydrolase"/>
    <property type="match status" value="1"/>
</dbReference>
<dbReference type="SUPFAM" id="SSF55811">
    <property type="entry name" value="Nudix"/>
    <property type="match status" value="1"/>
</dbReference>
<dbReference type="AlphaFoldDB" id="A0A9P4WSX5"/>
<organism evidence="2 3">
    <name type="scientific">Didymella heteroderae</name>
    <dbReference type="NCBI Taxonomy" id="1769908"/>
    <lineage>
        <taxon>Eukaryota</taxon>
        <taxon>Fungi</taxon>
        <taxon>Dikarya</taxon>
        <taxon>Ascomycota</taxon>
        <taxon>Pezizomycotina</taxon>
        <taxon>Dothideomycetes</taxon>
        <taxon>Pleosporomycetidae</taxon>
        <taxon>Pleosporales</taxon>
        <taxon>Pleosporineae</taxon>
        <taxon>Didymellaceae</taxon>
        <taxon>Didymella</taxon>
    </lineage>
</organism>
<dbReference type="Gene3D" id="3.90.79.10">
    <property type="entry name" value="Nucleoside Triphosphate Pyrophosphohydrolase"/>
    <property type="match status" value="1"/>
</dbReference>
<accession>A0A9P4WSX5</accession>
<name>A0A9P4WSX5_9PLEO</name>
<evidence type="ECO:0000313" key="3">
    <source>
        <dbReference type="Proteomes" id="UP000758155"/>
    </source>
</evidence>
<protein>
    <recommendedName>
        <fullName evidence="1">Nudix hydrolase domain-containing protein</fullName>
    </recommendedName>
</protein>